<dbReference type="Gene3D" id="2.60.120.10">
    <property type="entry name" value="Jelly Rolls"/>
    <property type="match status" value="1"/>
</dbReference>
<keyword evidence="4" id="KW-0813">Transport</keyword>
<evidence type="ECO:0000313" key="9">
    <source>
        <dbReference type="Proteomes" id="UP001281410"/>
    </source>
</evidence>
<feature type="region of interest" description="Disordered" evidence="6">
    <location>
        <begin position="77"/>
        <end position="97"/>
    </location>
</feature>
<dbReference type="EMBL" id="JANJYJ010000004">
    <property type="protein sequence ID" value="KAK3219173.1"/>
    <property type="molecule type" value="Genomic_DNA"/>
</dbReference>
<keyword evidence="3" id="KW-0547">Nucleotide-binding</keyword>
<evidence type="ECO:0000259" key="7">
    <source>
        <dbReference type="PROSITE" id="PS50042"/>
    </source>
</evidence>
<sequence length="97" mass="11135">MWSDASLLHLCDCVKLIVYAERTRIVREGDPINEMLFVLQGKLWTFSSKDTAFTNNVPPHDRKKDLLKDGDFWGEELELGSSPLPPPLPHQTNLYHT</sequence>
<reference evidence="8" key="1">
    <citation type="journal article" date="2023" name="Plant J.">
        <title>Genome sequences and population genomics provide insights into the demographic history, inbreeding, and mutation load of two 'living fossil' tree species of Dipteronia.</title>
        <authorList>
            <person name="Feng Y."/>
            <person name="Comes H.P."/>
            <person name="Chen J."/>
            <person name="Zhu S."/>
            <person name="Lu R."/>
            <person name="Zhang X."/>
            <person name="Li P."/>
            <person name="Qiu J."/>
            <person name="Olsen K.M."/>
            <person name="Qiu Y."/>
        </authorList>
    </citation>
    <scope>NUCLEOTIDE SEQUENCE</scope>
    <source>
        <strain evidence="8">NBL</strain>
    </source>
</reference>
<dbReference type="GO" id="GO:0030552">
    <property type="term" value="F:cAMP binding"/>
    <property type="evidence" value="ECO:0007669"/>
    <property type="project" value="UniProtKB-KW"/>
</dbReference>
<keyword evidence="9" id="KW-1185">Reference proteome</keyword>
<keyword evidence="4" id="KW-1071">Ligand-gated ion channel</keyword>
<evidence type="ECO:0000256" key="3">
    <source>
        <dbReference type="ARBA" id="ARBA00022992"/>
    </source>
</evidence>
<name>A0AAE0E8L6_9ROSI</name>
<evidence type="ECO:0000256" key="6">
    <source>
        <dbReference type="SAM" id="MobiDB-lite"/>
    </source>
</evidence>
<dbReference type="InterPro" id="IPR014710">
    <property type="entry name" value="RmlC-like_jellyroll"/>
</dbReference>
<protein>
    <recommendedName>
        <fullName evidence="7">Cyclic nucleotide-binding domain-containing protein</fullName>
    </recommendedName>
</protein>
<organism evidence="8 9">
    <name type="scientific">Dipteronia sinensis</name>
    <dbReference type="NCBI Taxonomy" id="43782"/>
    <lineage>
        <taxon>Eukaryota</taxon>
        <taxon>Viridiplantae</taxon>
        <taxon>Streptophyta</taxon>
        <taxon>Embryophyta</taxon>
        <taxon>Tracheophyta</taxon>
        <taxon>Spermatophyta</taxon>
        <taxon>Magnoliopsida</taxon>
        <taxon>eudicotyledons</taxon>
        <taxon>Gunneridae</taxon>
        <taxon>Pentapetalae</taxon>
        <taxon>rosids</taxon>
        <taxon>malvids</taxon>
        <taxon>Sapindales</taxon>
        <taxon>Sapindaceae</taxon>
        <taxon>Hippocastanoideae</taxon>
        <taxon>Acereae</taxon>
        <taxon>Dipteronia</taxon>
    </lineage>
</organism>
<gene>
    <name evidence="8" type="ORF">Dsin_013143</name>
</gene>
<dbReference type="AlphaFoldDB" id="A0AAE0E8L6"/>
<evidence type="ECO:0000256" key="2">
    <source>
        <dbReference type="ARBA" id="ARBA00022860"/>
    </source>
</evidence>
<keyword evidence="3" id="KW-0142">cGMP-binding</keyword>
<accession>A0AAE0E8L6</accession>
<dbReference type="GO" id="GO:0030553">
    <property type="term" value="F:cGMP binding"/>
    <property type="evidence" value="ECO:0007669"/>
    <property type="project" value="UniProtKB-KW"/>
</dbReference>
<keyword evidence="5" id="KW-0407">Ion channel</keyword>
<dbReference type="GO" id="GO:0016020">
    <property type="term" value="C:membrane"/>
    <property type="evidence" value="ECO:0007669"/>
    <property type="project" value="UniProtKB-SubCell"/>
</dbReference>
<comment type="caution">
    <text evidence="8">The sequence shown here is derived from an EMBL/GenBank/DDBJ whole genome shotgun (WGS) entry which is preliminary data.</text>
</comment>
<keyword evidence="2" id="KW-0112">Calmodulin-binding</keyword>
<dbReference type="SUPFAM" id="SSF51206">
    <property type="entry name" value="cAMP-binding domain-like"/>
    <property type="match status" value="1"/>
</dbReference>
<dbReference type="InterPro" id="IPR000595">
    <property type="entry name" value="cNMP-bd_dom"/>
</dbReference>
<dbReference type="InterPro" id="IPR018490">
    <property type="entry name" value="cNMP-bd_dom_sf"/>
</dbReference>
<feature type="domain" description="Cyclic nucleotide-binding" evidence="7">
    <location>
        <begin position="1"/>
        <end position="83"/>
    </location>
</feature>
<evidence type="ECO:0000256" key="4">
    <source>
        <dbReference type="ARBA" id="ARBA00023286"/>
    </source>
</evidence>
<keyword evidence="4" id="KW-0406">Ion transport</keyword>
<dbReference type="PANTHER" id="PTHR45651:SF5">
    <property type="entry name" value="CYCLIC NUCLEOTIDE-GATED ION CHANNEL 1"/>
    <property type="match status" value="1"/>
</dbReference>
<dbReference type="GO" id="GO:0005516">
    <property type="term" value="F:calmodulin binding"/>
    <property type="evidence" value="ECO:0007669"/>
    <property type="project" value="UniProtKB-KW"/>
</dbReference>
<dbReference type="GO" id="GO:0034220">
    <property type="term" value="P:monoatomic ion transmembrane transport"/>
    <property type="evidence" value="ECO:0007669"/>
    <property type="project" value="UniProtKB-KW"/>
</dbReference>
<dbReference type="Proteomes" id="UP001281410">
    <property type="component" value="Unassembled WGS sequence"/>
</dbReference>
<proteinExistence type="predicted"/>
<evidence type="ECO:0000256" key="1">
    <source>
        <dbReference type="ARBA" id="ARBA00022535"/>
    </source>
</evidence>
<evidence type="ECO:0000256" key="5">
    <source>
        <dbReference type="ARBA" id="ARBA00023303"/>
    </source>
</evidence>
<dbReference type="PROSITE" id="PS50042">
    <property type="entry name" value="CNMP_BINDING_3"/>
    <property type="match status" value="1"/>
</dbReference>
<dbReference type="PANTHER" id="PTHR45651">
    <property type="entry name" value="CYCLIC NUCLEOTIDE-GATED ION CHANNEL 15-RELATED-RELATED"/>
    <property type="match status" value="1"/>
</dbReference>
<evidence type="ECO:0000313" key="8">
    <source>
        <dbReference type="EMBL" id="KAK3219173.1"/>
    </source>
</evidence>
<keyword evidence="1" id="KW-0140">cGMP</keyword>